<feature type="compositionally biased region" description="Polar residues" evidence="1">
    <location>
        <begin position="43"/>
        <end position="56"/>
    </location>
</feature>
<feature type="compositionally biased region" description="Low complexity" evidence="1">
    <location>
        <begin position="133"/>
        <end position="142"/>
    </location>
</feature>
<feature type="region of interest" description="Disordered" evidence="1">
    <location>
        <begin position="126"/>
        <end position="163"/>
    </location>
</feature>
<protein>
    <submittedName>
        <fullName evidence="2">Uncharacterized protein</fullName>
    </submittedName>
</protein>
<feature type="non-terminal residue" evidence="2">
    <location>
        <position position="1"/>
    </location>
</feature>
<accession>A0A0B6YG54</accession>
<dbReference type="AlphaFoldDB" id="A0A0B6YG54"/>
<feature type="compositionally biased region" description="Basic and acidic residues" evidence="1">
    <location>
        <begin position="145"/>
        <end position="163"/>
    </location>
</feature>
<dbReference type="EMBL" id="HACG01008348">
    <property type="protein sequence ID" value="CEK55213.1"/>
    <property type="molecule type" value="Transcribed_RNA"/>
</dbReference>
<feature type="compositionally biased region" description="Basic and acidic residues" evidence="1">
    <location>
        <begin position="72"/>
        <end position="88"/>
    </location>
</feature>
<gene>
    <name evidence="2" type="primary">ORF24639</name>
</gene>
<organism evidence="2">
    <name type="scientific">Arion vulgaris</name>
    <dbReference type="NCBI Taxonomy" id="1028688"/>
    <lineage>
        <taxon>Eukaryota</taxon>
        <taxon>Metazoa</taxon>
        <taxon>Spiralia</taxon>
        <taxon>Lophotrochozoa</taxon>
        <taxon>Mollusca</taxon>
        <taxon>Gastropoda</taxon>
        <taxon>Heterobranchia</taxon>
        <taxon>Euthyneura</taxon>
        <taxon>Panpulmonata</taxon>
        <taxon>Eupulmonata</taxon>
        <taxon>Stylommatophora</taxon>
        <taxon>Helicina</taxon>
        <taxon>Arionoidea</taxon>
        <taxon>Arionidae</taxon>
        <taxon>Arion</taxon>
    </lineage>
</organism>
<evidence type="ECO:0000256" key="1">
    <source>
        <dbReference type="SAM" id="MobiDB-lite"/>
    </source>
</evidence>
<feature type="region of interest" description="Disordered" evidence="1">
    <location>
        <begin position="1"/>
        <end position="88"/>
    </location>
</feature>
<proteinExistence type="predicted"/>
<evidence type="ECO:0000313" key="2">
    <source>
        <dbReference type="EMBL" id="CEK55213.1"/>
    </source>
</evidence>
<sequence>GSSQSGTEKIAPSNRVSSESDSSLSSVVLRKQTSLTRKKESSLRINSDSIKSGSNSRYRKGKQTSVSISETCADHKKSSLETRKAEQDRAARANKIGLVRSNTAYSKNLVSRVNLEKTHINLRDADLSELSESDSSLPPGSLRSQTRDRLRTDKEDSFKGNTR</sequence>
<name>A0A0B6YG54_9EUPU</name>
<feature type="non-terminal residue" evidence="2">
    <location>
        <position position="163"/>
    </location>
</feature>
<feature type="compositionally biased region" description="Low complexity" evidence="1">
    <location>
        <begin position="13"/>
        <end position="28"/>
    </location>
</feature>
<reference evidence="2" key="1">
    <citation type="submission" date="2014-12" db="EMBL/GenBank/DDBJ databases">
        <title>Insight into the proteome of Arion vulgaris.</title>
        <authorList>
            <person name="Aradska J."/>
            <person name="Bulat T."/>
            <person name="Smidak R."/>
            <person name="Sarate P."/>
            <person name="Gangsoo J."/>
            <person name="Sialana F."/>
            <person name="Bilban M."/>
            <person name="Lubec G."/>
        </authorList>
    </citation>
    <scope>NUCLEOTIDE SEQUENCE</scope>
    <source>
        <tissue evidence="2">Skin</tissue>
    </source>
</reference>